<dbReference type="InParanoid" id="A0A218ZHM5"/>
<sequence>MFRYRCSELPGLDHIHIPSITETMAQSLILRATLTFLSLVASTSSYTSSTKTPIASPSPCPRNTGRPTPTTVSVDLLDEDSGEMRSICVTVGSFCDLNRDCVEMAAYGDKCARGSRDRRIAPGLVFCDEGETVWSGGLEMGCVRANWTVLADEMKISKEGGKLA</sequence>
<evidence type="ECO:0000313" key="2">
    <source>
        <dbReference type="EMBL" id="OWP06666.1"/>
    </source>
</evidence>
<comment type="caution">
    <text evidence="2">The sequence shown here is derived from an EMBL/GenBank/DDBJ whole genome shotgun (WGS) entry which is preliminary data.</text>
</comment>
<evidence type="ECO:0000256" key="1">
    <source>
        <dbReference type="SAM" id="MobiDB-lite"/>
    </source>
</evidence>
<protein>
    <submittedName>
        <fullName evidence="2">Uncharacterized protein</fullName>
    </submittedName>
</protein>
<evidence type="ECO:0000313" key="3">
    <source>
        <dbReference type="Proteomes" id="UP000242519"/>
    </source>
</evidence>
<keyword evidence="3" id="KW-1185">Reference proteome</keyword>
<proteinExistence type="predicted"/>
<accession>A0A218ZHM5</accession>
<reference evidence="2 3" key="1">
    <citation type="submission" date="2017-04" db="EMBL/GenBank/DDBJ databases">
        <title>Draft genome sequence of Marssonina coronaria NL1: causal agent of apple blotch.</title>
        <authorList>
            <person name="Cheng Q."/>
        </authorList>
    </citation>
    <scope>NUCLEOTIDE SEQUENCE [LARGE SCALE GENOMIC DNA]</scope>
    <source>
        <strain evidence="2 3">NL1</strain>
    </source>
</reference>
<dbReference type="EMBL" id="MZNU01000038">
    <property type="protein sequence ID" value="OWP06666.1"/>
    <property type="molecule type" value="Genomic_DNA"/>
</dbReference>
<name>A0A218ZHM5_9HELO</name>
<organism evidence="2 3">
    <name type="scientific">Diplocarpon coronariae</name>
    <dbReference type="NCBI Taxonomy" id="2795749"/>
    <lineage>
        <taxon>Eukaryota</taxon>
        <taxon>Fungi</taxon>
        <taxon>Dikarya</taxon>
        <taxon>Ascomycota</taxon>
        <taxon>Pezizomycotina</taxon>
        <taxon>Leotiomycetes</taxon>
        <taxon>Helotiales</taxon>
        <taxon>Drepanopezizaceae</taxon>
        <taxon>Diplocarpon</taxon>
    </lineage>
</organism>
<dbReference type="Proteomes" id="UP000242519">
    <property type="component" value="Unassembled WGS sequence"/>
</dbReference>
<gene>
    <name evidence="2" type="ORF">B2J93_5145</name>
</gene>
<dbReference type="AlphaFoldDB" id="A0A218ZHM5"/>
<feature type="region of interest" description="Disordered" evidence="1">
    <location>
        <begin position="47"/>
        <end position="69"/>
    </location>
</feature>